<dbReference type="RefSeq" id="WP_264965295.1">
    <property type="nucleotide sequence ID" value="NZ_JAPDVK010000001.1"/>
</dbReference>
<name>A0AAP3F8U0_9BACT</name>
<keyword evidence="1" id="KW-0175">Coiled coil</keyword>
<evidence type="ECO:0000256" key="1">
    <source>
        <dbReference type="SAM" id="Coils"/>
    </source>
</evidence>
<feature type="coiled-coil region" evidence="1">
    <location>
        <begin position="277"/>
        <end position="395"/>
    </location>
</feature>
<proteinExistence type="predicted"/>
<dbReference type="GO" id="GO:0003677">
    <property type="term" value="F:DNA binding"/>
    <property type="evidence" value="ECO:0007669"/>
    <property type="project" value="InterPro"/>
</dbReference>
<protein>
    <submittedName>
        <fullName evidence="2">Plasmid recombination protein</fullName>
    </submittedName>
</protein>
<gene>
    <name evidence="2" type="ORF">ONT16_02165</name>
</gene>
<sequence>MAGAKNVIDMRPGKGFTTSQSNEHLRVFSDKDRAKKAQWNYDPSREHLNFEIGKGGVVMKVNKMKSIPQRIAENLEARGIKDPNLSLINQGKRPYFKTVANFILGGNREVMRNLAFGNQNVNWEQGADNTQLKRMPEIENWAKDAYRFMCKKYGEKNIAAFVVHLDEANPHIHCTVLPITPKEKFSFLGVFLDGHDDKEALSRHMTNLHTEFANEVGIKYGLERGDSIKETGAEHRTTEEYRERLWKEAQQKEAEVEENNKTIEGNKKTIDTQNNIMDSQSREIKHAAARLKALQTMIKNLQTHKMDLEGEVKKLERDLESGKITKEEADRKLAQINADIEKTKEKIADKIEKLKIAQRQLDIIEEKKNNFEAKAAMAEEKATEAEKKYNEVKAKIDKETPALNKQVMREMQALGYHLGAIDTQNRLERYNEFKAQLPDEQREFLDSTVGKIWDGSFMEQIAENTSAVCSVATALFMGYLDSATTIAASHGGGGSPGSGWGKKDDEDDLAFRRRCFGMAMHMMRSGNKQQRKR</sequence>
<dbReference type="CDD" id="cd17242">
    <property type="entry name" value="MobM_relaxase"/>
    <property type="match status" value="1"/>
</dbReference>
<dbReference type="Pfam" id="PF01076">
    <property type="entry name" value="Mob_Pre"/>
    <property type="match status" value="1"/>
</dbReference>
<accession>A0AAP3F8U0</accession>
<dbReference type="Gene3D" id="1.10.287.1490">
    <property type="match status" value="1"/>
</dbReference>
<evidence type="ECO:0000313" key="3">
    <source>
        <dbReference type="Proteomes" id="UP001209344"/>
    </source>
</evidence>
<reference evidence="2" key="1">
    <citation type="submission" date="2022-11" db="EMBL/GenBank/DDBJ databases">
        <title>Genomic repertoires linked with pathogenic potency of arthritogenic Prevotella copri isolated from the gut of rheumatoid arthritis patients.</title>
        <authorList>
            <person name="Nii T."/>
            <person name="Maeda Y."/>
            <person name="Motooka D."/>
            <person name="Naito M."/>
            <person name="Matsumoto Y."/>
            <person name="Ogawa T."/>
            <person name="Oguro-Igashira E."/>
            <person name="Kishikawa T."/>
            <person name="Yamashita M."/>
            <person name="Koizumi S."/>
            <person name="Kurakawa T."/>
            <person name="Okumura R."/>
            <person name="Kayama H."/>
            <person name="Murakami M."/>
            <person name="Sakaguchi T."/>
            <person name="Das B."/>
            <person name="Nakamura S."/>
            <person name="Okada Y."/>
            <person name="Kumanogoh A."/>
            <person name="Takeda K."/>
        </authorList>
    </citation>
    <scope>NUCLEOTIDE SEQUENCE</scope>
    <source>
        <strain evidence="2">F3-75</strain>
    </source>
</reference>
<dbReference type="NCBIfam" id="NF041497">
    <property type="entry name" value="MobV"/>
    <property type="match status" value="1"/>
</dbReference>
<dbReference type="EMBL" id="JAPDVK010000001">
    <property type="protein sequence ID" value="MCW4127089.1"/>
    <property type="molecule type" value="Genomic_DNA"/>
</dbReference>
<dbReference type="InterPro" id="IPR001668">
    <property type="entry name" value="Mob_Pre"/>
</dbReference>
<evidence type="ECO:0000313" key="2">
    <source>
        <dbReference type="EMBL" id="MCW4127089.1"/>
    </source>
</evidence>
<comment type="caution">
    <text evidence="2">The sequence shown here is derived from an EMBL/GenBank/DDBJ whole genome shotgun (WGS) entry which is preliminary data.</text>
</comment>
<dbReference type="AlphaFoldDB" id="A0AAP3F8U0"/>
<dbReference type="GO" id="GO:0006310">
    <property type="term" value="P:DNA recombination"/>
    <property type="evidence" value="ECO:0007669"/>
    <property type="project" value="InterPro"/>
</dbReference>
<dbReference type="Gene3D" id="3.30.930.30">
    <property type="match status" value="1"/>
</dbReference>
<dbReference type="Proteomes" id="UP001209344">
    <property type="component" value="Unassembled WGS sequence"/>
</dbReference>
<organism evidence="2 3">
    <name type="scientific">Segatella copri</name>
    <dbReference type="NCBI Taxonomy" id="165179"/>
    <lineage>
        <taxon>Bacteria</taxon>
        <taxon>Pseudomonadati</taxon>
        <taxon>Bacteroidota</taxon>
        <taxon>Bacteroidia</taxon>
        <taxon>Bacteroidales</taxon>
        <taxon>Prevotellaceae</taxon>
        <taxon>Segatella</taxon>
    </lineage>
</organism>